<dbReference type="GeneID" id="26837700"/>
<dbReference type="EC" id="2.3.2.27" evidence="10"/>
<keyword evidence="4 10" id="KW-0479">Metal-binding</keyword>
<comment type="caution">
    <text evidence="12">The sequence shown here is derived from an EMBL/GenBank/DDBJ whole genome shotgun (WGS) entry which is preliminary data.</text>
</comment>
<evidence type="ECO:0000313" key="12">
    <source>
        <dbReference type="EMBL" id="KSA03552.1"/>
    </source>
</evidence>
<comment type="pathway">
    <text evidence="2 10">Protein modification; protein ubiquitination.</text>
</comment>
<evidence type="ECO:0000256" key="9">
    <source>
        <dbReference type="PROSITE-ProRule" id="PRU00508"/>
    </source>
</evidence>
<dbReference type="GO" id="GO:0005737">
    <property type="term" value="C:cytoplasm"/>
    <property type="evidence" value="ECO:0007669"/>
    <property type="project" value="TreeGrafter"/>
</dbReference>
<dbReference type="PROSITE" id="PS51157">
    <property type="entry name" value="ZF_UBR"/>
    <property type="match status" value="1"/>
</dbReference>
<dbReference type="Pfam" id="PF18995">
    <property type="entry name" value="PRT6_C"/>
    <property type="match status" value="1"/>
</dbReference>
<protein>
    <recommendedName>
        <fullName evidence="10">E3 ubiquitin-protein ligase</fullName>
        <ecNumber evidence="10">2.3.2.27</ecNumber>
    </recommendedName>
</protein>
<evidence type="ECO:0000256" key="6">
    <source>
        <dbReference type="ARBA" id="ARBA00022786"/>
    </source>
</evidence>
<dbReference type="CDD" id="cd19673">
    <property type="entry name" value="UBR-box_UBR3"/>
    <property type="match status" value="1"/>
</dbReference>
<dbReference type="InterPro" id="IPR039164">
    <property type="entry name" value="UBR1-like"/>
</dbReference>
<dbReference type="PANTHER" id="PTHR21497:SF24">
    <property type="entry name" value="E3 UBIQUITIN-PROTEIN LIGASE UBR1"/>
    <property type="match status" value="1"/>
</dbReference>
<evidence type="ECO:0000256" key="10">
    <source>
        <dbReference type="RuleBase" id="RU366018"/>
    </source>
</evidence>
<dbReference type="UniPathway" id="UPA00143"/>
<evidence type="ECO:0000256" key="4">
    <source>
        <dbReference type="ARBA" id="ARBA00022723"/>
    </source>
</evidence>
<accession>A0A0V1Q4Y2</accession>
<evidence type="ECO:0000256" key="2">
    <source>
        <dbReference type="ARBA" id="ARBA00004906"/>
    </source>
</evidence>
<evidence type="ECO:0000256" key="8">
    <source>
        <dbReference type="ARBA" id="ARBA00046341"/>
    </source>
</evidence>
<dbReference type="GO" id="GO:0008270">
    <property type="term" value="F:zinc ion binding"/>
    <property type="evidence" value="ECO:0007669"/>
    <property type="project" value="UniProtKB-UniRule"/>
</dbReference>
<comment type="catalytic activity">
    <reaction evidence="1 10">
        <text>S-ubiquitinyl-[E2 ubiquitin-conjugating enzyme]-L-cysteine + [acceptor protein]-L-lysine = [E2 ubiquitin-conjugating enzyme]-L-cysteine + N(6)-ubiquitinyl-[acceptor protein]-L-lysine.</text>
        <dbReference type="EC" id="2.3.2.27"/>
    </reaction>
</comment>
<dbReference type="SUPFAM" id="SSF46785">
    <property type="entry name" value="Winged helix' DNA-binding domain"/>
    <property type="match status" value="1"/>
</dbReference>
<evidence type="ECO:0000256" key="5">
    <source>
        <dbReference type="ARBA" id="ARBA00022771"/>
    </source>
</evidence>
<dbReference type="FunFam" id="2.10.110.30:FF:000002">
    <property type="entry name" value="Putative e3 ubiquitin-protein ligase ubr3"/>
    <property type="match status" value="1"/>
</dbReference>
<dbReference type="GO" id="GO:0061630">
    <property type="term" value="F:ubiquitin protein ligase activity"/>
    <property type="evidence" value="ECO:0007669"/>
    <property type="project" value="UniProtKB-UniRule"/>
</dbReference>
<keyword evidence="6 10" id="KW-0833">Ubl conjugation pathway</keyword>
<dbReference type="GO" id="GO:0016567">
    <property type="term" value="P:protein ubiquitination"/>
    <property type="evidence" value="ECO:0007669"/>
    <property type="project" value="UniProtKB-UniRule"/>
</dbReference>
<evidence type="ECO:0000256" key="1">
    <source>
        <dbReference type="ARBA" id="ARBA00000900"/>
    </source>
</evidence>
<gene>
    <name evidence="12" type="ORF">AC631_00691</name>
</gene>
<name>A0A0V1Q4Y2_9ASCO</name>
<keyword evidence="3 10" id="KW-0808">Transferase</keyword>
<evidence type="ECO:0000256" key="3">
    <source>
        <dbReference type="ARBA" id="ARBA00022679"/>
    </source>
</evidence>
<keyword evidence="7 10" id="KW-0862">Zinc</keyword>
<proteinExistence type="inferred from homology"/>
<dbReference type="Pfam" id="PF02207">
    <property type="entry name" value="zf-UBR"/>
    <property type="match status" value="1"/>
</dbReference>
<dbReference type="PANTHER" id="PTHR21497">
    <property type="entry name" value="UBIQUITIN LIGASE E3 ALPHA-RELATED"/>
    <property type="match status" value="1"/>
</dbReference>
<evidence type="ECO:0000259" key="11">
    <source>
        <dbReference type="PROSITE" id="PS51157"/>
    </source>
</evidence>
<comment type="function">
    <text evidence="10">Ubiquitin ligase protein which is a component of the N-end rule pathway. Recognizes and binds to proteins bearing specific N-terminal residues that are destabilizing according to the N-end rule, leading to their ubiquitination and subsequent degradation.</text>
</comment>
<dbReference type="InterPro" id="IPR042065">
    <property type="entry name" value="E3_ELL-like"/>
</dbReference>
<dbReference type="InterPro" id="IPR044046">
    <property type="entry name" value="E3_ligase_UBR-like_C"/>
</dbReference>
<sequence length="1929" mass="224459">MPDTLSNLRKLRRFLFDIPLKSKFNFTGEVRKDIRRELFLAISNNGEYLDWFFPNAFNSQGQDRNSVIERIDTEFEWLFSNYYKSNLCESDSKYNMHNHDAFHSNLPCARIFRKGEPIYRCLTCGFDETCALCSDCYDAECHEDHQVHITICQRENGGVCDCGDPEAWIKEYYCCYALKDKESSNMRNKEIPSEFEESFLRTLEILLDFVIDIISQCNSQFNDIEDSESYRIQLDTNFSSLNPTKYGYVNANIDNFDKYSDKYYLMVYNDQVRHYRDAVQRIHLASRKVPQFAVMVADKVQNYGRAKVISSSDISLLRERQNILKATGLATCIRNYRDVFREDMCNEILIWINALTESEMFKSHNRAKDLFCKAFCGKWNIGLLNYADHNTNYKYKVGTLDQCLKIPKIPSNMYTMFGVYDKTSQPHWNFKPSKWELPDQLCNDCEYNLSIEDYLPHKSHLGSRLQYFIYLDIRFWKSIRVLLHDMYSSSLITNLHYKNIISCQYVDIYPAVADMFLTTDREPELNVMCTLSTQLFTCPSNSTSIVRHGDLSRIFASIYGFLTVEEIKSPECVDISHEISMKSLKNRRWGQIFFDIGYILSRSRDSRSIFTSNIIPMACDILALFQGRPVMKRESKNHVEYESPDYTAFFHAILVIYQFAEYIARSLDNLKEMHINERRDLSKNAIDYVTKFLLRLESNDYPGLIDEYVDINISDEKKYCKELIDGSLVQEFFIDREKVSFLHPIHSFLSWLIELSDLKTPTEINEVIDSASTAYKNNALVSSKTFDIPNPLTSIFEYPIRTIVLMSQIKSGFWVRNGFSVRSQLQLYRNTGLRERGYLRDLFLTQVFINSSSPNLVCYLLFSRWLLLDGFVKENKQDNTSLPLDESKNLLAYDLKTLPYMIEEILSFFVHILTEDLYLCGFKNEIINEMRIKNEIIHNLCFGPMNYTKLCSQIPDHITAEKRFDLILEDITIFTPPSGSKGIGIYKLKDEYFDQINPYYFNYTTNTKDDAIKFVKDRIHKKTCVPISEVVISPKLRSCDELSVYKNIGNFSVSLYFRDFLIKTLTYSSNEDADKIDIILETTLHLIHICSLEEAIDIETYGSFYNNFVYTSDNNDVSIAVLLYKIVSDGKFKDHHAKIRSIFKVFEDKYHNLSSILTDQVNNFDPFKLEINTHQDSNENEFERKKRMAKERQSKLMAKFKKQQSLFLLKNSFEATDCSDTEMEGYEEEDAGWKFPEPRCLLCQNASEDAGPFGIITYISKSSEFRNVPFDNNYWFLKSFSDSQNLDADGNEFDETNYNENWKKYIKKVKDSNVIGPGFPHRAHVDSKLVSLSCGHGMHFQCYMNFLNTNHNRLNQITRSAPENTEHKEFLCPLCKAINNMFVPILWTSNKRSLTKFLKPAKDLHPFEKLESQNIHNMDWFEAFTKTTNTDIEEFVNLTPAAKEMIGQSSAVNATSNQQHFRMLLSNMFQILSLLTFPQILKADSTTLLVNTIKSTEIELRGVDSNGELIINQLYNNSLINLRTLNEFRNTSLLMKIMNWIPTANPKSDAYVKILANMLTLSSDIFNSSILERDFFEVLVNIFPLHTSGFSFNSILRLCFLGHVIQNLFTITTEILKQGFYKNEDYSILDIPIIPNISEDISMAMIGLFKQINYFSGFTQFDEEFIKDSKFGKVIYSMLIKASTPFLRRAAIFSFVNCAEIDSIEFSQYDRYTNEADKLCSFMHIDSLEVLLRNICLSEEASYEAQKFNSFLNSLKSLKISTIENLDMRKALEYPGIVRLIDLPERLDHFFTRYYYLDRYNNPHMSIFDPAICLFCGEVVDAQKCAVGNNEGQCTTHFMKECCNSVGLFLLPKERCFLLMHKRGGSFYNAPFLDQHGELAGDAKRGKTLHLMQPRYNNFIRNIWLQHNVSNYIVRKLDSVMDAGGWDTL</sequence>
<dbReference type="GO" id="GO:0071596">
    <property type="term" value="P:ubiquitin-dependent protein catabolic process via the N-end rule pathway"/>
    <property type="evidence" value="ECO:0007669"/>
    <property type="project" value="UniProtKB-UniRule"/>
</dbReference>
<dbReference type="GO" id="GO:0000151">
    <property type="term" value="C:ubiquitin ligase complex"/>
    <property type="evidence" value="ECO:0007669"/>
    <property type="project" value="TreeGrafter"/>
</dbReference>
<evidence type="ECO:0000256" key="7">
    <source>
        <dbReference type="ARBA" id="ARBA00022833"/>
    </source>
</evidence>
<organism evidence="12 13">
    <name type="scientific">Debaryomyces fabryi</name>
    <dbReference type="NCBI Taxonomy" id="58627"/>
    <lineage>
        <taxon>Eukaryota</taxon>
        <taxon>Fungi</taxon>
        <taxon>Dikarya</taxon>
        <taxon>Ascomycota</taxon>
        <taxon>Saccharomycotina</taxon>
        <taxon>Pichiomycetes</taxon>
        <taxon>Debaryomycetaceae</taxon>
        <taxon>Debaryomyces</taxon>
    </lineage>
</organism>
<keyword evidence="5 10" id="KW-0863">Zinc-finger</keyword>
<keyword evidence="13" id="KW-1185">Reference proteome</keyword>
<dbReference type="OrthoDB" id="26387at2759"/>
<dbReference type="Pfam" id="PF22960">
    <property type="entry name" value="WHD_UBR1"/>
    <property type="match status" value="1"/>
</dbReference>
<feature type="zinc finger region" description="UBR-type" evidence="9">
    <location>
        <begin position="106"/>
        <end position="180"/>
    </location>
</feature>
<dbReference type="InterPro" id="IPR055194">
    <property type="entry name" value="UBR1-like_WH"/>
</dbReference>
<dbReference type="Proteomes" id="UP000054251">
    <property type="component" value="Unassembled WGS sequence"/>
</dbReference>
<dbReference type="RefSeq" id="XP_015469654.1">
    <property type="nucleotide sequence ID" value="XM_015609521.1"/>
</dbReference>
<dbReference type="SMART" id="SM00396">
    <property type="entry name" value="ZnF_UBR1"/>
    <property type="match status" value="1"/>
</dbReference>
<dbReference type="Gene3D" id="1.10.10.2670">
    <property type="entry name" value="E3 ubiquitin-protein ligase"/>
    <property type="match status" value="1"/>
</dbReference>
<reference evidence="12 13" key="1">
    <citation type="submission" date="2015-11" db="EMBL/GenBank/DDBJ databases">
        <title>The genome of Debaryomyces fabryi.</title>
        <authorList>
            <person name="Tafer H."/>
            <person name="Lopandic K."/>
        </authorList>
    </citation>
    <scope>NUCLEOTIDE SEQUENCE [LARGE SCALE GENOMIC DNA]</scope>
    <source>
        <strain evidence="12 13">CBS 789</strain>
    </source>
</reference>
<dbReference type="Gene3D" id="2.10.110.30">
    <property type="match status" value="1"/>
</dbReference>
<dbReference type="InterPro" id="IPR036390">
    <property type="entry name" value="WH_DNA-bd_sf"/>
</dbReference>
<evidence type="ECO:0000313" key="13">
    <source>
        <dbReference type="Proteomes" id="UP000054251"/>
    </source>
</evidence>
<feature type="domain" description="UBR-type" evidence="11">
    <location>
        <begin position="106"/>
        <end position="180"/>
    </location>
</feature>
<dbReference type="InterPro" id="IPR003126">
    <property type="entry name" value="Znf_UBR"/>
</dbReference>
<comment type="similarity">
    <text evidence="8 10">Belongs to the E3 ubiquitin-protein ligase UBR1-like family.</text>
</comment>
<dbReference type="EMBL" id="LMYN01000008">
    <property type="protein sequence ID" value="KSA03552.1"/>
    <property type="molecule type" value="Genomic_DNA"/>
</dbReference>